<gene>
    <name evidence="2" type="ORF">FKV25_08420</name>
</gene>
<dbReference type="Proteomes" id="UP000318212">
    <property type="component" value="Unassembled WGS sequence"/>
</dbReference>
<dbReference type="AlphaFoldDB" id="A0A508A7B3"/>
<dbReference type="GO" id="GO:0008757">
    <property type="term" value="F:S-adenosylmethionine-dependent methyltransferase activity"/>
    <property type="evidence" value="ECO:0007669"/>
    <property type="project" value="InterPro"/>
</dbReference>
<keyword evidence="3" id="KW-1185">Reference proteome</keyword>
<feature type="domain" description="Methyltransferase type 11" evidence="1">
    <location>
        <begin position="74"/>
        <end position="139"/>
    </location>
</feature>
<evidence type="ECO:0000313" key="2">
    <source>
        <dbReference type="EMBL" id="TQD45287.1"/>
    </source>
</evidence>
<dbReference type="InterPro" id="IPR013216">
    <property type="entry name" value="Methyltransf_11"/>
</dbReference>
<dbReference type="EMBL" id="VICE01000081">
    <property type="protein sequence ID" value="TQD45287.1"/>
    <property type="molecule type" value="Genomic_DNA"/>
</dbReference>
<proteinExistence type="predicted"/>
<dbReference type="GO" id="GO:0032259">
    <property type="term" value="P:methylation"/>
    <property type="evidence" value="ECO:0007669"/>
    <property type="project" value="UniProtKB-KW"/>
</dbReference>
<dbReference type="OrthoDB" id="9810247at2"/>
<protein>
    <submittedName>
        <fullName evidence="2">Methyltransferase domain-containing protein</fullName>
    </submittedName>
</protein>
<comment type="caution">
    <text evidence="2">The sequence shown here is derived from an EMBL/GenBank/DDBJ whole genome shotgun (WGS) entry which is preliminary data.</text>
</comment>
<dbReference type="Pfam" id="PF08241">
    <property type="entry name" value="Methyltransf_11"/>
    <property type="match status" value="1"/>
</dbReference>
<dbReference type="InterPro" id="IPR029063">
    <property type="entry name" value="SAM-dependent_MTases_sf"/>
</dbReference>
<keyword evidence="2" id="KW-0808">Transferase</keyword>
<dbReference type="RefSeq" id="WP_141518350.1">
    <property type="nucleotide sequence ID" value="NZ_VICE01000081.1"/>
</dbReference>
<dbReference type="SUPFAM" id="SSF53335">
    <property type="entry name" value="S-adenosyl-L-methionine-dependent methyltransferases"/>
    <property type="match status" value="1"/>
</dbReference>
<organism evidence="2 3">
    <name type="scientific">Marilutibacter aestuarii</name>
    <dbReference type="NCBI Taxonomy" id="1706195"/>
    <lineage>
        <taxon>Bacteria</taxon>
        <taxon>Pseudomonadati</taxon>
        <taxon>Pseudomonadota</taxon>
        <taxon>Gammaproteobacteria</taxon>
        <taxon>Lysobacterales</taxon>
        <taxon>Lysobacteraceae</taxon>
        <taxon>Marilutibacter</taxon>
    </lineage>
</organism>
<keyword evidence="2" id="KW-0489">Methyltransferase</keyword>
<accession>A0A508A7B3</accession>
<evidence type="ECO:0000259" key="1">
    <source>
        <dbReference type="Pfam" id="PF08241"/>
    </source>
</evidence>
<sequence>MTTAASRPAPIDEQALRARNRHFYDGLWGGARLCDPAGFNTWPLVRSLTEGAPRRLEVAPGLRPRFPVEGGHFVDISTPALAALRAAGGQALQGSAAALPFPDASFDAVCAMDIVEHLVDDDAVLAELARVARPGAHVLLSAPLHPDSWTVFDDFVGHCRRYEPDTLLAKLAANGLTLERSAIYGMQPKASWLLKLGMWFLTHHRPLAMRWYNRTLPLLARAQKPPNLVTGMVPTAGVDEVLLVCRKDATPGSTDRPGPHTHPTP</sequence>
<evidence type="ECO:0000313" key="3">
    <source>
        <dbReference type="Proteomes" id="UP000318212"/>
    </source>
</evidence>
<dbReference type="Gene3D" id="3.40.50.150">
    <property type="entry name" value="Vaccinia Virus protein VP39"/>
    <property type="match status" value="1"/>
</dbReference>
<reference evidence="2 3" key="1">
    <citation type="submission" date="2019-06" db="EMBL/GenBank/DDBJ databases">
        <title>Lysobacter alkalisoli sp. nov. isolated from saline soil.</title>
        <authorList>
            <person name="Sun J.-Q."/>
            <person name="Xu L."/>
        </authorList>
    </citation>
    <scope>NUCLEOTIDE SEQUENCE [LARGE SCALE GENOMIC DNA]</scope>
    <source>
        <strain evidence="2 3">JCM 31130</strain>
    </source>
</reference>
<name>A0A508A7B3_9GAMM</name>